<dbReference type="InterPro" id="IPR010737">
    <property type="entry name" value="4-carb_acid_sugar_kinase_N"/>
</dbReference>
<evidence type="ECO:0000256" key="12">
    <source>
        <dbReference type="ARBA" id="ARBA00041377"/>
    </source>
</evidence>
<comment type="catalytic activity">
    <reaction evidence="7">
        <text>3-dehydro-L-erythronate + ATP = 3-dehydro-4-O-phospho-L-erythronate + ADP + H(+)</text>
        <dbReference type="Rhea" id="RHEA:52552"/>
        <dbReference type="ChEBI" id="CHEBI:15378"/>
        <dbReference type="ChEBI" id="CHEBI:30616"/>
        <dbReference type="ChEBI" id="CHEBI:136592"/>
        <dbReference type="ChEBI" id="CHEBI:136670"/>
        <dbReference type="ChEBI" id="CHEBI:456216"/>
        <dbReference type="EC" id="2.7.1.217"/>
    </reaction>
</comment>
<sequence>MTVLGAIADDFTGATDLAGNWRSRGLSTAVVLGVPEADGLDALRAHDAVVIALKIRSVRAEKAVAEVREAAAVLRELGCTQVYDKYCSTFDSTPEGNIGPIADALLEETGARVAVVVPGFPDAGRTVYKGHLFVGNDPLDRSSMRDHPLNPMWDSRVSALLSAQTPHAVAEVHVDVVKRGAAAVREAIDAAGARGARYVVVDSIDGADLRTIATATRDDPLVTGGSGLALGAEAKRVAPTDLAGIRGRRVVLAGSASRATQAQVQDARRTMSSRKLDVRALVDDMAGEEQRLLDWVVERWSEDADRPVMLYSVGDVDDVAAGRGASPHASELIETLYSRLAPRLADAGASQLIVAGGETSGSVSQGLGISVLEVGQLLSPGVSWLRGRRRAAPDVNLVLKSGNFGDVDLFSSAWERLA</sequence>
<comment type="similarity">
    <text evidence="1">Belongs to the four-carbon acid sugar kinase family.</text>
</comment>
<evidence type="ECO:0000256" key="9">
    <source>
        <dbReference type="ARBA" id="ARBA00037335"/>
    </source>
</evidence>
<dbReference type="EC" id="2.7.1.217" evidence="10"/>
<evidence type="ECO:0000256" key="7">
    <source>
        <dbReference type="ARBA" id="ARBA00035898"/>
    </source>
</evidence>
<evidence type="ECO:0000313" key="15">
    <source>
        <dbReference type="EMBL" id="KAB1637877.1"/>
    </source>
</evidence>
<keyword evidence="3" id="KW-0547">Nucleotide-binding</keyword>
<evidence type="ECO:0000256" key="11">
    <source>
        <dbReference type="ARBA" id="ARBA00039461"/>
    </source>
</evidence>
<dbReference type="InterPro" id="IPR050007">
    <property type="entry name" value="OtnK"/>
</dbReference>
<dbReference type="SUPFAM" id="SSF142764">
    <property type="entry name" value="YgbK-like"/>
    <property type="match status" value="1"/>
</dbReference>
<evidence type="ECO:0000313" key="16">
    <source>
        <dbReference type="Proteomes" id="UP000490386"/>
    </source>
</evidence>
<dbReference type="Gene3D" id="3.40.980.20">
    <property type="entry name" value="Four-carbon acid sugar kinase, nucleotide binding domain"/>
    <property type="match status" value="1"/>
</dbReference>
<feature type="domain" description="Four-carbon acid sugar kinase nucleotide binding" evidence="14">
    <location>
        <begin position="250"/>
        <end position="410"/>
    </location>
</feature>
<dbReference type="InterPro" id="IPR037051">
    <property type="entry name" value="4-carb_acid_sugar_kinase_N_sf"/>
</dbReference>
<organism evidence="15 16">
    <name type="scientific">Pseudoclavibacter terrae</name>
    <dbReference type="NCBI Taxonomy" id="1530195"/>
    <lineage>
        <taxon>Bacteria</taxon>
        <taxon>Bacillati</taxon>
        <taxon>Actinomycetota</taxon>
        <taxon>Actinomycetes</taxon>
        <taxon>Micrococcales</taxon>
        <taxon>Microbacteriaceae</taxon>
        <taxon>Pseudoclavibacter</taxon>
    </lineage>
</organism>
<evidence type="ECO:0000256" key="6">
    <source>
        <dbReference type="ARBA" id="ARBA00023277"/>
    </source>
</evidence>
<dbReference type="Gene3D" id="3.40.50.10840">
    <property type="entry name" value="Putative sugar-binding, N-terminal domain"/>
    <property type="match status" value="1"/>
</dbReference>
<dbReference type="NCBIfam" id="NF043035">
    <property type="entry name" value="OxoTetrKin"/>
    <property type="match status" value="1"/>
</dbReference>
<keyword evidence="2" id="KW-0808">Transferase</keyword>
<dbReference type="Pfam" id="PF17042">
    <property type="entry name" value="NBD_C"/>
    <property type="match status" value="1"/>
</dbReference>
<evidence type="ECO:0000256" key="3">
    <source>
        <dbReference type="ARBA" id="ARBA00022741"/>
    </source>
</evidence>
<feature type="domain" description="Four-carbon acid sugar kinase N-terminal" evidence="13">
    <location>
        <begin position="4"/>
        <end position="230"/>
    </location>
</feature>
<evidence type="ECO:0000256" key="2">
    <source>
        <dbReference type="ARBA" id="ARBA00022679"/>
    </source>
</evidence>
<keyword evidence="4 15" id="KW-0418">Kinase</keyword>
<evidence type="ECO:0000259" key="14">
    <source>
        <dbReference type="Pfam" id="PF17042"/>
    </source>
</evidence>
<comment type="function">
    <text evidence="9">Catalyzes the ATP-dependent phosphorylation of 3-oxo-tetronate to 3-oxo-tetronate 4-phosphate.</text>
</comment>
<dbReference type="AlphaFoldDB" id="A0A7J5B1S7"/>
<evidence type="ECO:0000256" key="5">
    <source>
        <dbReference type="ARBA" id="ARBA00022840"/>
    </source>
</evidence>
<keyword evidence="6" id="KW-0119">Carbohydrate metabolism</keyword>
<evidence type="ECO:0000259" key="13">
    <source>
        <dbReference type="Pfam" id="PF07005"/>
    </source>
</evidence>
<dbReference type="OrthoDB" id="191465at2"/>
<proteinExistence type="inferred from homology"/>
<dbReference type="GO" id="GO:0016301">
    <property type="term" value="F:kinase activity"/>
    <property type="evidence" value="ECO:0007669"/>
    <property type="project" value="UniProtKB-KW"/>
</dbReference>
<dbReference type="GO" id="GO:0005524">
    <property type="term" value="F:ATP binding"/>
    <property type="evidence" value="ECO:0007669"/>
    <property type="project" value="UniProtKB-KW"/>
</dbReference>
<gene>
    <name evidence="15" type="ORF">F8O03_09890</name>
</gene>
<keyword evidence="5" id="KW-0067">ATP-binding</keyword>
<comment type="caution">
    <text evidence="15">The sequence shown here is derived from an EMBL/GenBank/DDBJ whole genome shotgun (WGS) entry which is preliminary data.</text>
</comment>
<protein>
    <recommendedName>
        <fullName evidence="11">3-oxo-tetronate kinase</fullName>
        <ecNumber evidence="10">2.7.1.217</ecNumber>
    </recommendedName>
    <alternativeName>
        <fullName evidence="12">3-dehydrotetronate 4-kinase</fullName>
    </alternativeName>
</protein>
<accession>A0A7J5B1S7</accession>
<reference evidence="15 16" key="1">
    <citation type="submission" date="2019-09" db="EMBL/GenBank/DDBJ databases">
        <title>Phylogeny of genus Pseudoclavibacter and closely related genus.</title>
        <authorList>
            <person name="Li Y."/>
        </authorList>
    </citation>
    <scope>NUCLEOTIDE SEQUENCE [LARGE SCALE GENOMIC DNA]</scope>
    <source>
        <strain evidence="15 16">THG-MD12</strain>
    </source>
</reference>
<dbReference type="InterPro" id="IPR042213">
    <property type="entry name" value="NBD_C_sf"/>
</dbReference>
<evidence type="ECO:0000256" key="4">
    <source>
        <dbReference type="ARBA" id="ARBA00022777"/>
    </source>
</evidence>
<dbReference type="InterPro" id="IPR031475">
    <property type="entry name" value="NBD_C"/>
</dbReference>
<keyword evidence="16" id="KW-1185">Reference proteome</keyword>
<dbReference type="EMBL" id="WBJX01000003">
    <property type="protein sequence ID" value="KAB1637877.1"/>
    <property type="molecule type" value="Genomic_DNA"/>
</dbReference>
<comment type="catalytic activity">
    <reaction evidence="8">
        <text>3-dehydro-D-erythronate + ATP = 3-dehydro-4-O-phospho-D-erythronate + ADP + H(+)</text>
        <dbReference type="Rhea" id="RHEA:52556"/>
        <dbReference type="ChEBI" id="CHEBI:15378"/>
        <dbReference type="ChEBI" id="CHEBI:30616"/>
        <dbReference type="ChEBI" id="CHEBI:57958"/>
        <dbReference type="ChEBI" id="CHEBI:136593"/>
        <dbReference type="ChEBI" id="CHEBI:456216"/>
        <dbReference type="EC" id="2.7.1.217"/>
    </reaction>
</comment>
<name>A0A7J5B1S7_9MICO</name>
<dbReference type="Pfam" id="PF07005">
    <property type="entry name" value="SBD_N"/>
    <property type="match status" value="1"/>
</dbReference>
<evidence type="ECO:0000256" key="1">
    <source>
        <dbReference type="ARBA" id="ARBA00005715"/>
    </source>
</evidence>
<evidence type="ECO:0000256" key="10">
    <source>
        <dbReference type="ARBA" id="ARBA00039095"/>
    </source>
</evidence>
<evidence type="ECO:0000256" key="8">
    <source>
        <dbReference type="ARBA" id="ARBA00036346"/>
    </source>
</evidence>
<dbReference type="Proteomes" id="UP000490386">
    <property type="component" value="Unassembled WGS sequence"/>
</dbReference>